<keyword evidence="1" id="KW-0496">Mitochondrion</keyword>
<accession>A0A7U1GGA0</accession>
<gene>
    <name evidence="1" type="primary">rps3</name>
</gene>
<proteinExistence type="predicted"/>
<dbReference type="GO" id="GO:0005840">
    <property type="term" value="C:ribosome"/>
    <property type="evidence" value="ECO:0007669"/>
    <property type="project" value="UniProtKB-KW"/>
</dbReference>
<dbReference type="AlphaFoldDB" id="A0A7U1GGA0"/>
<name>A0A7U1GGA0_BLUGR</name>
<reference evidence="1" key="1">
    <citation type="submission" date="2020-08" db="EMBL/GenBank/DDBJ databases">
        <title>Mitochondrial genome sequences of powdery mildew pathogens.</title>
        <authorList>
            <person name="Zaccaron A."/>
            <person name="Stergiopoulos I."/>
        </authorList>
    </citation>
    <scope>NUCLEOTIDE SEQUENCE</scope>
    <source>
        <strain evidence="1">96224</strain>
    </source>
</reference>
<keyword evidence="1" id="KW-0689">Ribosomal protein</keyword>
<geneLocation type="mitochondrion" evidence="1"/>
<organism evidence="1">
    <name type="scientific">Blumeria graminis f. sp. tritici</name>
    <dbReference type="NCBI Taxonomy" id="62690"/>
    <lineage>
        <taxon>Eukaryota</taxon>
        <taxon>Fungi</taxon>
        <taxon>Dikarya</taxon>
        <taxon>Ascomycota</taxon>
        <taxon>Pezizomycotina</taxon>
        <taxon>Leotiomycetes</taxon>
        <taxon>Erysiphales</taxon>
        <taxon>Erysiphaceae</taxon>
        <taxon>Blumeria</taxon>
    </lineage>
</organism>
<sequence>MKLFKGYFNYGIRLFQKNKSILCRALPMRYRLLSTKKAFVGKGDLKHTNNKVIITFYLYNAQEMFISDNFNSRVKALLLPNKSLKREIISNGENEKIILYNRMFNIFEFLALDDHYLAYYNTMASIIKKRNIVLANLNYLLAIYIYILKNISLLNKNNCNHDASGLASLGSTKSLALEQATGEAPSPSWSTLANPLPLGLSGGQEGEGGAWGRVASGLDPCKILSDINSFFTWDIDSIYNKSFKDSNLFFRFFNKRLAFYRLNLKTKFPFLITNDILKISPSTSAWQRASGQEGLASQAISSLLPSRAGGEEDLSLAMGPSLLSRREEEAGVEPRFCNLEAKARGTINIFNFEYFLYKMSLSYLEKVFLYWKLIRLNKVKNTVLAISKFIHLIEQIYHKKIVLNIVNLKKMHLNSHIYTEIVSLKLRNRDNKLYRILKASFRKVKIEDFFKIYYKKQKKIEDIFRNKLKNRNLISSMFNVKKSEYLQDLLFYFFPDIEKNLRTRRSPARSQEYGVSKLVRVTSQGGVSWDLSNDITKYVLKFIKHIKLRGIRVEAKGRLTRPRTAARSVFKMRYLGGLKNLESSFIGLSQIMLRGDKKSNVSYSIINSKGRNGSFGVKGWVSSK</sequence>
<protein>
    <submittedName>
        <fullName evidence="1">Ribosomal protein S3</fullName>
    </submittedName>
</protein>
<evidence type="ECO:0000313" key="1">
    <source>
        <dbReference type="EMBL" id="QQY98354.1"/>
    </source>
</evidence>
<keyword evidence="1" id="KW-0687">Ribonucleoprotein</keyword>
<dbReference type="EMBL" id="MT880591">
    <property type="protein sequence ID" value="QQY98354.1"/>
    <property type="molecule type" value="Genomic_DNA"/>
</dbReference>